<dbReference type="Pfam" id="PF02441">
    <property type="entry name" value="Flavoprotein"/>
    <property type="match status" value="1"/>
</dbReference>
<dbReference type="AlphaFoldDB" id="A0A506US50"/>
<comment type="pathway">
    <text evidence="3 4">Cofactor biosynthesis; coenzyme A biosynthesis; CoA from (R)-pantothenate: step 3/5.</text>
</comment>
<dbReference type="GO" id="GO:0046872">
    <property type="term" value="F:metal ion binding"/>
    <property type="evidence" value="ECO:0007669"/>
    <property type="project" value="UniProtKB-KW"/>
</dbReference>
<comment type="function">
    <text evidence="3">Catalyzes two sequential steps in the biosynthesis of coenzyme A. In the first step cysteine is conjugated to 4'-phosphopantothenate to form 4-phosphopantothenoylcysteine. In the second step the latter compound is decarboxylated to form 4'-phosphopantotheine.</text>
</comment>
<dbReference type="PANTHER" id="PTHR14359:SF6">
    <property type="entry name" value="PHOSPHOPANTOTHENOYLCYSTEINE DECARBOXYLASE"/>
    <property type="match status" value="1"/>
</dbReference>
<name>A0A506US50_9PROT</name>
<keyword evidence="3" id="KW-0460">Magnesium</keyword>
<evidence type="ECO:0000256" key="3">
    <source>
        <dbReference type="HAMAP-Rule" id="MF_02225"/>
    </source>
</evidence>
<dbReference type="SUPFAM" id="SSF52507">
    <property type="entry name" value="Homo-oligomeric flavin-containing Cys decarboxylases, HFCD"/>
    <property type="match status" value="1"/>
</dbReference>
<evidence type="ECO:0000256" key="1">
    <source>
        <dbReference type="ARBA" id="ARBA00022793"/>
    </source>
</evidence>
<dbReference type="GO" id="GO:0004633">
    <property type="term" value="F:phosphopantothenoylcysteine decarboxylase activity"/>
    <property type="evidence" value="ECO:0007669"/>
    <property type="project" value="UniProtKB-UniRule"/>
</dbReference>
<feature type="binding site" evidence="3">
    <location>
        <begin position="318"/>
        <end position="321"/>
    </location>
    <ligand>
        <name>CTP</name>
        <dbReference type="ChEBI" id="CHEBI:37563"/>
    </ligand>
</feature>
<dbReference type="PANTHER" id="PTHR14359">
    <property type="entry name" value="HOMO-OLIGOMERIC FLAVIN CONTAINING CYS DECARBOXYLASE FAMILY"/>
    <property type="match status" value="1"/>
</dbReference>
<keyword evidence="3 4" id="KW-0285">Flavoprotein</keyword>
<accession>A0A506US50</accession>
<feature type="binding site" evidence="3">
    <location>
        <position position="337"/>
    </location>
    <ligand>
        <name>CTP</name>
        <dbReference type="ChEBI" id="CHEBI:37563"/>
    </ligand>
</feature>
<dbReference type="EC" id="6.3.2.5" evidence="3"/>
<protein>
    <recommendedName>
        <fullName evidence="3">Coenzyme A biosynthesis bifunctional protein CoaBC</fullName>
    </recommendedName>
    <alternativeName>
        <fullName evidence="3">DNA/pantothenate metabolism flavoprotein</fullName>
    </alternativeName>
    <alternativeName>
        <fullName evidence="3">Phosphopantothenoylcysteine synthetase/decarboxylase</fullName>
        <shortName evidence="3">PPCS-PPCDC</shortName>
    </alternativeName>
    <domain>
        <recommendedName>
            <fullName evidence="3">Phosphopantothenoylcysteine decarboxylase</fullName>
            <shortName evidence="3">PPC decarboxylase</shortName>
            <shortName evidence="3">PPC-DC</shortName>
            <ecNumber evidence="3">4.1.1.36</ecNumber>
        </recommendedName>
        <alternativeName>
            <fullName evidence="3">CoaC</fullName>
        </alternativeName>
    </domain>
    <domain>
        <recommendedName>
            <fullName evidence="3">Phosphopantothenate--cysteine ligase</fullName>
            <ecNumber evidence="3">6.3.2.5</ecNumber>
        </recommendedName>
        <alternativeName>
            <fullName evidence="3">CoaB</fullName>
        </alternativeName>
        <alternativeName>
            <fullName evidence="3">Phosphopantothenoylcysteine synthetase</fullName>
            <shortName evidence="3">PPC synthetase</shortName>
            <shortName evidence="3">PPC-S</shortName>
        </alternativeName>
    </domain>
</protein>
<dbReference type="GO" id="GO:0071513">
    <property type="term" value="C:phosphopantothenoylcysteine decarboxylase complex"/>
    <property type="evidence" value="ECO:0007669"/>
    <property type="project" value="TreeGrafter"/>
</dbReference>
<dbReference type="InterPro" id="IPR003382">
    <property type="entry name" value="Flavoprotein"/>
</dbReference>
<feature type="active site" description="Proton donor" evidence="3">
    <location>
        <position position="157"/>
    </location>
</feature>
<dbReference type="UniPathway" id="UPA00241">
    <property type="reaction ID" value="UER00353"/>
</dbReference>
<dbReference type="GO" id="GO:0010181">
    <property type="term" value="F:FMN binding"/>
    <property type="evidence" value="ECO:0007669"/>
    <property type="project" value="UniProtKB-UniRule"/>
</dbReference>
<dbReference type="InterPro" id="IPR007085">
    <property type="entry name" value="DNA/pantothenate-metab_flavo_C"/>
</dbReference>
<dbReference type="InterPro" id="IPR036551">
    <property type="entry name" value="Flavin_trans-like"/>
</dbReference>
<dbReference type="SUPFAM" id="SSF102645">
    <property type="entry name" value="CoaB-like"/>
    <property type="match status" value="1"/>
</dbReference>
<feature type="binding site" evidence="3">
    <location>
        <position position="291"/>
    </location>
    <ligand>
        <name>CTP</name>
        <dbReference type="ChEBI" id="CHEBI:37563"/>
    </ligand>
</feature>
<gene>
    <name evidence="3 7" type="primary">coaBC</name>
    <name evidence="7" type="ORF">E3202_01395</name>
</gene>
<evidence type="ECO:0000313" key="8">
    <source>
        <dbReference type="Proteomes" id="UP000315037"/>
    </source>
</evidence>
<dbReference type="GO" id="GO:0004632">
    <property type="term" value="F:phosphopantothenate--cysteine ligase activity"/>
    <property type="evidence" value="ECO:0007669"/>
    <property type="project" value="UniProtKB-UniRule"/>
</dbReference>
<feature type="domain" description="Flavoprotein" evidence="5">
    <location>
        <begin position="6"/>
        <end position="151"/>
    </location>
</feature>
<dbReference type="NCBIfam" id="TIGR00521">
    <property type="entry name" value="coaBC_dfp"/>
    <property type="match status" value="1"/>
</dbReference>
<evidence type="ECO:0000259" key="6">
    <source>
        <dbReference type="Pfam" id="PF04127"/>
    </source>
</evidence>
<dbReference type="Gene3D" id="3.40.50.1950">
    <property type="entry name" value="Flavin prenyltransferase-like"/>
    <property type="match status" value="1"/>
</dbReference>
<comment type="similarity">
    <text evidence="3 4">In the C-terminal section; belongs to the PPC synthetase family.</text>
</comment>
<feature type="binding site" evidence="3">
    <location>
        <position position="355"/>
    </location>
    <ligand>
        <name>CTP</name>
        <dbReference type="ChEBI" id="CHEBI:37563"/>
    </ligand>
</feature>
<keyword evidence="2 3" id="KW-0456">Lyase</keyword>
<feature type="domain" description="DNA/pantothenate metabolism flavoprotein C-terminal" evidence="6">
    <location>
        <begin position="199"/>
        <end position="407"/>
    </location>
</feature>
<dbReference type="EMBL" id="SORZ01000001">
    <property type="protein sequence ID" value="TPW36142.1"/>
    <property type="molecule type" value="Genomic_DNA"/>
</dbReference>
<dbReference type="Proteomes" id="UP000315037">
    <property type="component" value="Unassembled WGS sequence"/>
</dbReference>
<dbReference type="EC" id="4.1.1.36" evidence="3"/>
<comment type="catalytic activity">
    <reaction evidence="3 4">
        <text>N-[(R)-4-phosphopantothenoyl]-L-cysteine + H(+) = (R)-4'-phosphopantetheine + CO2</text>
        <dbReference type="Rhea" id="RHEA:16793"/>
        <dbReference type="ChEBI" id="CHEBI:15378"/>
        <dbReference type="ChEBI" id="CHEBI:16526"/>
        <dbReference type="ChEBI" id="CHEBI:59458"/>
        <dbReference type="ChEBI" id="CHEBI:61723"/>
        <dbReference type="EC" id="4.1.1.36"/>
    </reaction>
</comment>
<comment type="pathway">
    <text evidence="3 4">Cofactor biosynthesis; coenzyme A biosynthesis; CoA from (R)-pantothenate: step 2/5.</text>
</comment>
<feature type="binding site" evidence="3">
    <location>
        <position position="351"/>
    </location>
    <ligand>
        <name>CTP</name>
        <dbReference type="ChEBI" id="CHEBI:37563"/>
    </ligand>
</feature>
<organism evidence="7 8">
    <name type="scientific">Oecophyllibacter saccharovorans</name>
    <dbReference type="NCBI Taxonomy" id="2558360"/>
    <lineage>
        <taxon>Bacteria</taxon>
        <taxon>Pseudomonadati</taxon>
        <taxon>Pseudomonadota</taxon>
        <taxon>Alphaproteobacteria</taxon>
        <taxon>Acetobacterales</taxon>
        <taxon>Acetobacteraceae</taxon>
        <taxon>Oecophyllibacter</taxon>
    </lineage>
</organism>
<comment type="catalytic activity">
    <reaction evidence="3 4">
        <text>(R)-4'-phosphopantothenate + L-cysteine + CTP = N-[(R)-4-phosphopantothenoyl]-L-cysteine + CMP + diphosphate + H(+)</text>
        <dbReference type="Rhea" id="RHEA:19397"/>
        <dbReference type="ChEBI" id="CHEBI:10986"/>
        <dbReference type="ChEBI" id="CHEBI:15378"/>
        <dbReference type="ChEBI" id="CHEBI:33019"/>
        <dbReference type="ChEBI" id="CHEBI:35235"/>
        <dbReference type="ChEBI" id="CHEBI:37563"/>
        <dbReference type="ChEBI" id="CHEBI:59458"/>
        <dbReference type="ChEBI" id="CHEBI:60377"/>
        <dbReference type="EC" id="6.3.2.5"/>
    </reaction>
</comment>
<feature type="region of interest" description="Phosphopantothenoylcysteine decarboxylase" evidence="3">
    <location>
        <begin position="1"/>
        <end position="203"/>
    </location>
</feature>
<dbReference type="Gene3D" id="3.40.50.10300">
    <property type="entry name" value="CoaB-like"/>
    <property type="match status" value="1"/>
</dbReference>
<feature type="region of interest" description="Phosphopantothenate--cysteine ligase" evidence="3">
    <location>
        <begin position="204"/>
        <end position="422"/>
    </location>
</feature>
<evidence type="ECO:0000256" key="2">
    <source>
        <dbReference type="ARBA" id="ARBA00023239"/>
    </source>
</evidence>
<dbReference type="HAMAP" id="MF_02225">
    <property type="entry name" value="CoaBC"/>
    <property type="match status" value="1"/>
</dbReference>
<proteinExistence type="inferred from homology"/>
<keyword evidence="3 4" id="KW-0288">FMN</keyword>
<sequence>MTAPPRLLLIVSGSIAAYRALELVRLLRQQGIEVQPVMTQAATAFITPLSLEVLCGRPVRQTLFQAGQESEISHISLARAPDLVLVYPATANLMAKMAHGLADDLASTLLLATTAPVWLAPAMNGKMWENPATQANRAILEQRGVKFLGPEEGLMACGENGTGRAMAPEKLAAALQQHFQDSVSQPPGNAASTEDPLPLTGRHILVTAGPTVESIDPVRFLSNHSSGRQGYAIAESLSRLGARVTLVSGPVALPCPPGVERIAVRTAREMLQACESALPADAAVCVAAVSDWRPETTASGKLKKDGPAPPALRLVENPDILATLSHSPQRPALVVGFAAETDQHRLHGGLKLARKGCDWLLVNDVSEGRVFGGTTNQVLFLDGKQEEVWPEMSKRDLAMKLAGHIRNFLAGPQVMPADITKT</sequence>
<keyword evidence="8" id="KW-1185">Reference proteome</keyword>
<comment type="similarity">
    <text evidence="3 4">In the N-terminal section; belongs to the HFCD (homo-oligomeric flavin containing Cys decarboxylase) superfamily.</text>
</comment>
<comment type="caution">
    <text evidence="7">The sequence shown here is derived from an EMBL/GenBank/DDBJ whole genome shotgun (WGS) entry which is preliminary data.</text>
</comment>
<dbReference type="Pfam" id="PF04127">
    <property type="entry name" value="DFP"/>
    <property type="match status" value="1"/>
</dbReference>
<dbReference type="InterPro" id="IPR035929">
    <property type="entry name" value="CoaB-like_sf"/>
</dbReference>
<comment type="function">
    <text evidence="4">Catalyzes two steps in the biosynthesis of coenzyme A. In the first step cysteine is conjugated to 4'-phosphopantothenate to form 4-phosphopantothenoylcysteine, in the latter compound is decarboxylated to form 4'-phosphopantotheine.</text>
</comment>
<reference evidence="7 8" key="1">
    <citation type="submission" date="2019-03" db="EMBL/GenBank/DDBJ databases">
        <title>The complete genome sequence of Neokomagataea sp. Jb2 NBRC113641.</title>
        <authorList>
            <person name="Chua K.-O."/>
            <person name="Chan K.-G."/>
            <person name="See-Too W.-S."/>
        </authorList>
    </citation>
    <scope>NUCLEOTIDE SEQUENCE [LARGE SCALE GENOMIC DNA]</scope>
    <source>
        <strain evidence="7 8">Jb2</strain>
    </source>
</reference>
<keyword evidence="3" id="KW-0479">Metal-binding</keyword>
<comment type="cofactor">
    <cofactor evidence="3">
        <name>Mg(2+)</name>
        <dbReference type="ChEBI" id="CHEBI:18420"/>
    </cofactor>
</comment>
<keyword evidence="3 4" id="KW-0436">Ligase</keyword>
<keyword evidence="3" id="KW-0511">Multifunctional enzyme</keyword>
<dbReference type="InterPro" id="IPR005252">
    <property type="entry name" value="CoaBC"/>
</dbReference>
<dbReference type="GO" id="GO:0015941">
    <property type="term" value="P:pantothenate catabolic process"/>
    <property type="evidence" value="ECO:0007669"/>
    <property type="project" value="InterPro"/>
</dbReference>
<evidence type="ECO:0000313" key="7">
    <source>
        <dbReference type="EMBL" id="TPW36142.1"/>
    </source>
</evidence>
<evidence type="ECO:0000259" key="5">
    <source>
        <dbReference type="Pfam" id="PF02441"/>
    </source>
</evidence>
<keyword evidence="1 3" id="KW-0210">Decarboxylase</keyword>
<evidence type="ECO:0000256" key="4">
    <source>
        <dbReference type="RuleBase" id="RU364078"/>
    </source>
</evidence>
<comment type="caution">
    <text evidence="3">Lacks conserved residue(s) required for the propagation of feature annotation.</text>
</comment>
<comment type="cofactor">
    <cofactor evidence="3">
        <name>FMN</name>
        <dbReference type="ChEBI" id="CHEBI:58210"/>
    </cofactor>
    <text evidence="3">Binds 1 FMN per subunit.</text>
</comment>
<dbReference type="GO" id="GO:0015937">
    <property type="term" value="P:coenzyme A biosynthetic process"/>
    <property type="evidence" value="ECO:0007669"/>
    <property type="project" value="UniProtKB-UniRule"/>
</dbReference>
<feature type="binding site" evidence="3">
    <location>
        <position position="301"/>
    </location>
    <ligand>
        <name>CTP</name>
        <dbReference type="ChEBI" id="CHEBI:37563"/>
    </ligand>
</feature>